<evidence type="ECO:0000313" key="7">
    <source>
        <dbReference type="EMBL" id="KIJ15138.1"/>
    </source>
</evidence>
<dbReference type="SUPFAM" id="SSF103473">
    <property type="entry name" value="MFS general substrate transporter"/>
    <property type="match status" value="1"/>
</dbReference>
<reference evidence="7 8" key="1">
    <citation type="submission" date="2014-06" db="EMBL/GenBank/DDBJ databases">
        <authorList>
            <consortium name="DOE Joint Genome Institute"/>
            <person name="Kuo A."/>
            <person name="Kohler A."/>
            <person name="Nagy L.G."/>
            <person name="Floudas D."/>
            <person name="Copeland A."/>
            <person name="Barry K.W."/>
            <person name="Cichocki N."/>
            <person name="Veneault-Fourrey C."/>
            <person name="LaButti K."/>
            <person name="Lindquist E.A."/>
            <person name="Lipzen A."/>
            <person name="Lundell T."/>
            <person name="Morin E."/>
            <person name="Murat C."/>
            <person name="Sun H."/>
            <person name="Tunlid A."/>
            <person name="Henrissat B."/>
            <person name="Grigoriev I.V."/>
            <person name="Hibbett D.S."/>
            <person name="Martin F."/>
            <person name="Nordberg H.P."/>
            <person name="Cantor M.N."/>
            <person name="Hua S.X."/>
        </authorList>
    </citation>
    <scope>NUCLEOTIDE SEQUENCE [LARGE SCALE GENOMIC DNA]</scope>
    <source>
        <strain evidence="7 8">ATCC 200175</strain>
    </source>
</reference>
<feature type="transmembrane region" description="Helical" evidence="5">
    <location>
        <begin position="118"/>
        <end position="137"/>
    </location>
</feature>
<feature type="transmembrane region" description="Helical" evidence="5">
    <location>
        <begin position="86"/>
        <end position="106"/>
    </location>
</feature>
<dbReference type="InterPro" id="IPR011701">
    <property type="entry name" value="MFS"/>
</dbReference>
<evidence type="ECO:0000313" key="8">
    <source>
        <dbReference type="Proteomes" id="UP000053647"/>
    </source>
</evidence>
<keyword evidence="8" id="KW-1185">Reference proteome</keyword>
<feature type="transmembrane region" description="Helical" evidence="5">
    <location>
        <begin position="476"/>
        <end position="496"/>
    </location>
</feature>
<dbReference type="Proteomes" id="UP000053647">
    <property type="component" value="Unassembled WGS sequence"/>
</dbReference>
<evidence type="ECO:0000259" key="6">
    <source>
        <dbReference type="PROSITE" id="PS50850"/>
    </source>
</evidence>
<comment type="subcellular location">
    <subcellularLocation>
        <location evidence="1">Membrane</location>
        <topology evidence="1">Multi-pass membrane protein</topology>
    </subcellularLocation>
</comment>
<evidence type="ECO:0000256" key="3">
    <source>
        <dbReference type="ARBA" id="ARBA00022989"/>
    </source>
</evidence>
<protein>
    <submittedName>
        <fullName evidence="7">The Drug:H+ antiporter-1 family</fullName>
    </submittedName>
</protein>
<feature type="transmembrane region" description="Helical" evidence="5">
    <location>
        <begin position="323"/>
        <end position="341"/>
    </location>
</feature>
<gene>
    <name evidence="7" type="ORF">PAXINDRAFT_12058</name>
</gene>
<dbReference type="AlphaFoldDB" id="A0A0C9TXZ9"/>
<proteinExistence type="predicted"/>
<dbReference type="Pfam" id="PF07690">
    <property type="entry name" value="MFS_1"/>
    <property type="match status" value="1"/>
</dbReference>
<evidence type="ECO:0000256" key="2">
    <source>
        <dbReference type="ARBA" id="ARBA00022692"/>
    </source>
</evidence>
<dbReference type="InterPro" id="IPR020846">
    <property type="entry name" value="MFS_dom"/>
</dbReference>
<feature type="transmembrane region" description="Helical" evidence="5">
    <location>
        <begin position="143"/>
        <end position="165"/>
    </location>
</feature>
<dbReference type="InterPro" id="IPR036259">
    <property type="entry name" value="MFS_trans_sf"/>
</dbReference>
<dbReference type="PANTHER" id="PTHR23502:SF134">
    <property type="entry name" value="MAJOR FACILITATOR SUPERFAMILY (MFS) PROFILE DOMAIN-CONTAINING PROTEIN-RELATED"/>
    <property type="match status" value="1"/>
</dbReference>
<evidence type="ECO:0000256" key="1">
    <source>
        <dbReference type="ARBA" id="ARBA00004141"/>
    </source>
</evidence>
<name>A0A0C9TXZ9_PAXIN</name>
<dbReference type="GO" id="GO:0005886">
    <property type="term" value="C:plasma membrane"/>
    <property type="evidence" value="ECO:0007669"/>
    <property type="project" value="TreeGrafter"/>
</dbReference>
<feature type="transmembrane region" description="Helical" evidence="5">
    <location>
        <begin position="177"/>
        <end position="198"/>
    </location>
</feature>
<feature type="transmembrane region" description="Helical" evidence="5">
    <location>
        <begin position="284"/>
        <end position="303"/>
    </location>
</feature>
<dbReference type="PROSITE" id="PS50850">
    <property type="entry name" value="MFS"/>
    <property type="match status" value="1"/>
</dbReference>
<evidence type="ECO:0000256" key="5">
    <source>
        <dbReference type="SAM" id="Phobius"/>
    </source>
</evidence>
<sequence>MSRESAEVAILKSYPSPASTMEDAGEEVIYVEFEDGDRRNPLNYSRAKKWAITLTACLFAAITGAAASSFSISAPSMTAELHCTELQATLGLGLYALGFGVIPLVTSSFSEEVGRRPVYIFSTVLFTLTQVMVALAPNIGVVIAGRVLGGVFGSTGASLVGGSIADIWKPQERGIPMSLFAFSSLFSIGLGSVIGGVIESEPHLGWRWVQWIHVMVSFLFVVLVLIVMSETRSSIILTQMARSKRKITRDNRHKAKAEINKESLWSLIKTACSRPLYFLLTEPLVQSFSIWVGFTWGVVYCLLESVSPMFETVYGFNVRQTGYVYGALSVGAFIGFIANMYQDKLYRQLRFHIHSRRYHGVTSSTTRIHYAQKKQEARLYLACVAALCLPVGMLIVAWTASPKIHWMAPVIGLTVFMAGVMIIFHVAFLYLADCYNIYASSAQAGQSLFRNTMALVFPLLTPQLFTALTYRWGLTLVGVLAFLMAPTPFVLFFYGSKIRARSIASRQILAADAQASETSRPRVEKV</sequence>
<feature type="transmembrane region" description="Helical" evidence="5">
    <location>
        <begin position="406"/>
        <end position="431"/>
    </location>
</feature>
<dbReference type="OrthoDB" id="5376138at2759"/>
<dbReference type="CDD" id="cd17323">
    <property type="entry name" value="MFS_Tpo1_MDR_like"/>
    <property type="match status" value="1"/>
</dbReference>
<feature type="transmembrane region" description="Helical" evidence="5">
    <location>
        <begin position="379"/>
        <end position="400"/>
    </location>
</feature>
<feature type="transmembrane region" description="Helical" evidence="5">
    <location>
        <begin position="50"/>
        <end position="74"/>
    </location>
</feature>
<feature type="transmembrane region" description="Helical" evidence="5">
    <location>
        <begin position="452"/>
        <end position="470"/>
    </location>
</feature>
<accession>A0A0C9TXZ9</accession>
<keyword evidence="4 5" id="KW-0472">Membrane</keyword>
<organism evidence="7 8">
    <name type="scientific">Paxillus involutus ATCC 200175</name>
    <dbReference type="NCBI Taxonomy" id="664439"/>
    <lineage>
        <taxon>Eukaryota</taxon>
        <taxon>Fungi</taxon>
        <taxon>Dikarya</taxon>
        <taxon>Basidiomycota</taxon>
        <taxon>Agaricomycotina</taxon>
        <taxon>Agaricomycetes</taxon>
        <taxon>Agaricomycetidae</taxon>
        <taxon>Boletales</taxon>
        <taxon>Paxilineae</taxon>
        <taxon>Paxillaceae</taxon>
        <taxon>Paxillus</taxon>
    </lineage>
</organism>
<feature type="transmembrane region" description="Helical" evidence="5">
    <location>
        <begin position="210"/>
        <end position="228"/>
    </location>
</feature>
<dbReference type="EMBL" id="KN819338">
    <property type="protein sequence ID" value="KIJ15138.1"/>
    <property type="molecule type" value="Genomic_DNA"/>
</dbReference>
<keyword evidence="3 5" id="KW-1133">Transmembrane helix</keyword>
<dbReference type="Gene3D" id="1.20.1250.20">
    <property type="entry name" value="MFS general substrate transporter like domains"/>
    <property type="match status" value="1"/>
</dbReference>
<dbReference type="FunFam" id="1.20.1250.20:FF:000082">
    <property type="entry name" value="MFS multidrug transporter, putative"/>
    <property type="match status" value="1"/>
</dbReference>
<evidence type="ECO:0000256" key="4">
    <source>
        <dbReference type="ARBA" id="ARBA00023136"/>
    </source>
</evidence>
<dbReference type="PANTHER" id="PTHR23502">
    <property type="entry name" value="MAJOR FACILITATOR SUPERFAMILY"/>
    <property type="match status" value="1"/>
</dbReference>
<feature type="domain" description="Major facilitator superfamily (MFS) profile" evidence="6">
    <location>
        <begin position="52"/>
        <end position="499"/>
    </location>
</feature>
<keyword evidence="2 5" id="KW-0812">Transmembrane</keyword>
<reference evidence="8" key="2">
    <citation type="submission" date="2015-01" db="EMBL/GenBank/DDBJ databases">
        <title>Evolutionary Origins and Diversification of the Mycorrhizal Mutualists.</title>
        <authorList>
            <consortium name="DOE Joint Genome Institute"/>
            <consortium name="Mycorrhizal Genomics Consortium"/>
            <person name="Kohler A."/>
            <person name="Kuo A."/>
            <person name="Nagy L.G."/>
            <person name="Floudas D."/>
            <person name="Copeland A."/>
            <person name="Barry K.W."/>
            <person name="Cichocki N."/>
            <person name="Veneault-Fourrey C."/>
            <person name="LaButti K."/>
            <person name="Lindquist E.A."/>
            <person name="Lipzen A."/>
            <person name="Lundell T."/>
            <person name="Morin E."/>
            <person name="Murat C."/>
            <person name="Riley R."/>
            <person name="Ohm R."/>
            <person name="Sun H."/>
            <person name="Tunlid A."/>
            <person name="Henrissat B."/>
            <person name="Grigoriev I.V."/>
            <person name="Hibbett D.S."/>
            <person name="Martin F."/>
        </authorList>
    </citation>
    <scope>NUCLEOTIDE SEQUENCE [LARGE SCALE GENOMIC DNA]</scope>
    <source>
        <strain evidence="8">ATCC 200175</strain>
    </source>
</reference>
<dbReference type="GO" id="GO:0022857">
    <property type="term" value="F:transmembrane transporter activity"/>
    <property type="evidence" value="ECO:0007669"/>
    <property type="project" value="InterPro"/>
</dbReference>